<proteinExistence type="predicted"/>
<sequence>MTRLPMHSSAPYLMALCMIGILLFGCTGEQPTTSALSADGLAGAELPVDSTFLQDPLWDDGQAEIAFYEVNRSYNVYERPEPSSFTVGTYLVKHNFSRDRMTKTTDGSGVAAFKSALFYEVNSGSYQYKRNWVVNARRSDLAPIKQSFTSFDWCSNLYREYAFPPDGNVVFRKRSDDYGNAERSLEIPQGRSSRAIPPAHVPLLIRAIPGDDTSDVSFTVLRPDGPPIAARTSFIDTTTVETEAGAFQAERIRVAYDAPVPSLIAERSASSEIYTRSITPDRRLLSIRAEDNSYEMTLVEHVRSAYWSTNIWDVLEQVDARP</sequence>
<dbReference type="AlphaFoldDB" id="A0A2A8CVH7"/>
<dbReference type="EMBL" id="PDEQ01000006">
    <property type="protein sequence ID" value="PEN12759.1"/>
    <property type="molecule type" value="Genomic_DNA"/>
</dbReference>
<protein>
    <submittedName>
        <fullName evidence="1">Uncharacterized protein</fullName>
    </submittedName>
</protein>
<gene>
    <name evidence="1" type="ORF">CRI94_12105</name>
</gene>
<dbReference type="Proteomes" id="UP000220102">
    <property type="component" value="Unassembled WGS sequence"/>
</dbReference>
<dbReference type="PROSITE" id="PS51257">
    <property type="entry name" value="PROKAR_LIPOPROTEIN"/>
    <property type="match status" value="1"/>
</dbReference>
<evidence type="ECO:0000313" key="2">
    <source>
        <dbReference type="Proteomes" id="UP000220102"/>
    </source>
</evidence>
<evidence type="ECO:0000313" key="1">
    <source>
        <dbReference type="EMBL" id="PEN12759.1"/>
    </source>
</evidence>
<accession>A0A2A8CVH7</accession>
<comment type="caution">
    <text evidence="1">The sequence shown here is derived from an EMBL/GenBank/DDBJ whole genome shotgun (WGS) entry which is preliminary data.</text>
</comment>
<keyword evidence="2" id="KW-1185">Reference proteome</keyword>
<name>A0A2A8CVH7_9BACT</name>
<reference evidence="1 2" key="1">
    <citation type="submission" date="2017-10" db="EMBL/GenBank/DDBJ databases">
        <title>Draft genome of Longibacter Salinarum.</title>
        <authorList>
            <person name="Goh K.M."/>
            <person name="Shamsir M.S."/>
            <person name="Lim S.W."/>
        </authorList>
    </citation>
    <scope>NUCLEOTIDE SEQUENCE [LARGE SCALE GENOMIC DNA]</scope>
    <source>
        <strain evidence="1 2">KCTC 52045</strain>
    </source>
</reference>
<organism evidence="1 2">
    <name type="scientific">Longibacter salinarum</name>
    <dbReference type="NCBI Taxonomy" id="1850348"/>
    <lineage>
        <taxon>Bacteria</taxon>
        <taxon>Pseudomonadati</taxon>
        <taxon>Rhodothermota</taxon>
        <taxon>Rhodothermia</taxon>
        <taxon>Rhodothermales</taxon>
        <taxon>Salisaetaceae</taxon>
        <taxon>Longibacter</taxon>
    </lineage>
</organism>